<dbReference type="Pfam" id="PF09758">
    <property type="entry name" value="FPL"/>
    <property type="match status" value="1"/>
</dbReference>
<comment type="caution">
    <text evidence="4">The sequence shown here is derived from an EMBL/GenBank/DDBJ whole genome shotgun (WGS) entry which is preliminary data.</text>
</comment>
<keyword evidence="1" id="KW-0072">Autophagy</keyword>
<gene>
    <name evidence="4" type="ORF">PCOR1329_LOCUS33594</name>
</gene>
<dbReference type="InterPro" id="IPR019155">
    <property type="entry name" value="CLEC16A/TT9_N"/>
</dbReference>
<protein>
    <recommendedName>
        <fullName evidence="3">FPL domain-containing protein</fullName>
    </recommendedName>
</protein>
<reference evidence="4" key="1">
    <citation type="submission" date="2023-10" db="EMBL/GenBank/DDBJ databases">
        <authorList>
            <person name="Chen Y."/>
            <person name="Shah S."/>
            <person name="Dougan E. K."/>
            <person name="Thang M."/>
            <person name="Chan C."/>
        </authorList>
    </citation>
    <scope>NUCLEOTIDE SEQUENCE [LARGE SCALE GENOMIC DNA]</scope>
</reference>
<dbReference type="PANTHER" id="PTHR21481:SF0">
    <property type="entry name" value="PROTEIN CLEC16A"/>
    <property type="match status" value="1"/>
</dbReference>
<evidence type="ECO:0000313" key="4">
    <source>
        <dbReference type="EMBL" id="CAK0837385.1"/>
    </source>
</evidence>
<evidence type="ECO:0000259" key="3">
    <source>
        <dbReference type="Pfam" id="PF09758"/>
    </source>
</evidence>
<feature type="compositionally biased region" description="Gly residues" evidence="2">
    <location>
        <begin position="40"/>
        <end position="58"/>
    </location>
</feature>
<feature type="region of interest" description="Disordered" evidence="2">
    <location>
        <begin position="1"/>
        <end position="85"/>
    </location>
</feature>
<accession>A0ABN9SXS4</accession>
<dbReference type="SUPFAM" id="SSF48371">
    <property type="entry name" value="ARM repeat"/>
    <property type="match status" value="1"/>
</dbReference>
<dbReference type="EMBL" id="CAUYUJ010014148">
    <property type="protein sequence ID" value="CAK0837385.1"/>
    <property type="molecule type" value="Genomic_DNA"/>
</dbReference>
<feature type="non-terminal residue" evidence="4">
    <location>
        <position position="1"/>
    </location>
</feature>
<dbReference type="InterPro" id="IPR039272">
    <property type="entry name" value="CLEC16A/TT9"/>
</dbReference>
<evidence type="ECO:0000256" key="2">
    <source>
        <dbReference type="SAM" id="MobiDB-lite"/>
    </source>
</evidence>
<feature type="domain" description="FPL" evidence="3">
    <location>
        <begin position="165"/>
        <end position="317"/>
    </location>
</feature>
<feature type="compositionally biased region" description="Pro residues" evidence="2">
    <location>
        <begin position="580"/>
        <end position="591"/>
    </location>
</feature>
<dbReference type="InterPro" id="IPR016024">
    <property type="entry name" value="ARM-type_fold"/>
</dbReference>
<dbReference type="Proteomes" id="UP001189429">
    <property type="component" value="Unassembled WGS sequence"/>
</dbReference>
<proteinExistence type="predicted"/>
<feature type="compositionally biased region" description="Low complexity" evidence="2">
    <location>
        <begin position="66"/>
        <end position="85"/>
    </location>
</feature>
<evidence type="ECO:0000313" key="5">
    <source>
        <dbReference type="Proteomes" id="UP001189429"/>
    </source>
</evidence>
<keyword evidence="5" id="KW-1185">Reference proteome</keyword>
<sequence>GREREPPCRRPPQSHLGSGRPARPRPSGRAPSGRSPGAGASCGGGFREGRRGNLGQGTAGPTYSYGRLRPAGSPRGGPARAAQGPHMQGFLGEALADLQRGCAVPPVRACGPSPPRQLQGLAGEGGRYNGEELARLLAVVGEELGAAARGVPKGPADVGRLVELIRQATEALVWGERHDVWLFDIFCERQALAAFVGALSASGTDPAVRVQLLQTLSILVQNARRETSFYYLLSGGHLNSLLSWNPDLRDEEVLAYYVTFMKSLALRLDGETALLVLDGHKESDGERTFPLFEQAVRFTTHRDQMVRTAARTTVLSLLGISQPQVRGCVVRAACRTLSPSLTHALRTNWGIASAALRLRDAEALQQSLEAEEDLLGLLHELFLLNVGEVRDSIASSVFTGGLLPLLGALSPPIFYPDGCGQQRPDGDEASLERAPDSLAGAWFYHGQTSGYHIVEVRPGQLRFEEPSSDGRCVRGDLRACGDWLQAQVRFDDGMEHGCIRLRLADGLLTSNFRGRGCPDWGEDVLAHRAGAEADRSCAQRLGHRRAPGSCGGCRLPLDGLFARQPSCGSAGDPHRSVQQAPPPPAQRRLPAPEPPAVAIAVRAVAVCVRALGSHIDVVRPLAETLLWPSIPSAVVAAVHGQEDGMEEEEEEEPGAAAAVSGLVGSASAKAGLGAGAAAAARHEAPSPSVLIANPFRAAVLELLGAAGRGGARPEAPLAAWAVHELLGSLPPEVLDVAGLCSSGLDVHSVAQPTWAAQESRTLLVEHVVSTVRAQPGQPRIAQRTLAALAVAVAAAASCSNAERRRAAAVAASALSRAGAMLRDAAAEAGRRLQEGSPDEAAGLVRCFLEEWEWHRAWAWRPDLPACGSAESLLQCSAEQGGLSSFVEAGGAAASRPLLRSLLTLLQLKQDLAALCSRKGAVAEEVILGSDEPAFEELCPLSAELEVGTGGFGARSAAWSSAPAGPAAGAAPPLPASVGHRPAACEVQPCSSPQGEQLEIMIQPTWVQVSDQLDRAAGPAVRIRAPVWRVSAAAVPGDSLHLLVRVHGGAKGGGGQRHSARGGAEEEVRLRFADVGARARVLDQLEARRRQELQRFLGQLGSFAERSAVFVATAPADSEEPLGGARSPAGKLGGKAATMSRGASGGAASEFPQGCAGLPRALSLLLPCVVPAPTSIFE</sequence>
<feature type="region of interest" description="Disordered" evidence="2">
    <location>
        <begin position="566"/>
        <end position="591"/>
    </location>
</feature>
<organism evidence="4 5">
    <name type="scientific">Prorocentrum cordatum</name>
    <dbReference type="NCBI Taxonomy" id="2364126"/>
    <lineage>
        <taxon>Eukaryota</taxon>
        <taxon>Sar</taxon>
        <taxon>Alveolata</taxon>
        <taxon>Dinophyceae</taxon>
        <taxon>Prorocentrales</taxon>
        <taxon>Prorocentraceae</taxon>
        <taxon>Prorocentrum</taxon>
    </lineage>
</organism>
<feature type="compositionally biased region" description="Low complexity" evidence="2">
    <location>
        <begin position="17"/>
        <end position="39"/>
    </location>
</feature>
<dbReference type="PANTHER" id="PTHR21481">
    <property type="entry name" value="PROTEIN CLEC16A"/>
    <property type="match status" value="1"/>
</dbReference>
<name>A0ABN9SXS4_9DINO</name>
<evidence type="ECO:0000256" key="1">
    <source>
        <dbReference type="ARBA" id="ARBA00023006"/>
    </source>
</evidence>
<feature type="region of interest" description="Disordered" evidence="2">
    <location>
        <begin position="1116"/>
        <end position="1148"/>
    </location>
</feature>